<organism evidence="1 2">
    <name type="scientific">Crassostrea virginica</name>
    <name type="common">Eastern oyster</name>
    <dbReference type="NCBI Taxonomy" id="6565"/>
    <lineage>
        <taxon>Eukaryota</taxon>
        <taxon>Metazoa</taxon>
        <taxon>Spiralia</taxon>
        <taxon>Lophotrochozoa</taxon>
        <taxon>Mollusca</taxon>
        <taxon>Bivalvia</taxon>
        <taxon>Autobranchia</taxon>
        <taxon>Pteriomorphia</taxon>
        <taxon>Ostreida</taxon>
        <taxon>Ostreoidea</taxon>
        <taxon>Ostreidae</taxon>
        <taxon>Crassostrea</taxon>
    </lineage>
</organism>
<evidence type="ECO:0000313" key="1">
    <source>
        <dbReference type="Proteomes" id="UP000694844"/>
    </source>
</evidence>
<keyword evidence="1" id="KW-1185">Reference proteome</keyword>
<dbReference type="AlphaFoldDB" id="A0A8B8CBS8"/>
<dbReference type="KEGG" id="cvn:111118177"/>
<dbReference type="InterPro" id="IPR008979">
    <property type="entry name" value="Galactose-bd-like_sf"/>
</dbReference>
<reference evidence="2" key="1">
    <citation type="submission" date="2025-08" db="UniProtKB">
        <authorList>
            <consortium name="RefSeq"/>
        </authorList>
    </citation>
    <scope>IDENTIFICATION</scope>
    <source>
        <tissue evidence="2">Whole sample</tissue>
    </source>
</reference>
<name>A0A8B8CBS8_CRAVI</name>
<sequence>MLPVVLCFSFRIDMMLQPIINKDLIIFIIILAVQFKVSSLADHNVLQSSIYRPQNGPNMAVDDNKSTCAKTKSGLNQFWKIQFSQRITVNVIQLRLKGGKYSVEVRNSSSEIADRHIYSRHLEYELSIYSENISFTPAVPMDVIIINKTDTGSLALCDFQLRVCLDVPCTVCTIEDTCRHCDDSHHGPTCENNYVSESCDEATEWCSACLHGYSEEQCRLNGTINVQDMRDVDDVGLSGQGKRGHCFHVQLLCLVFYLLMSFMAVE</sequence>
<dbReference type="GeneID" id="111118177"/>
<dbReference type="Gene3D" id="2.60.120.260">
    <property type="entry name" value="Galactose-binding domain-like"/>
    <property type="match status" value="1"/>
</dbReference>
<evidence type="ECO:0000313" key="2">
    <source>
        <dbReference type="RefSeq" id="XP_022313217.1"/>
    </source>
</evidence>
<dbReference type="RefSeq" id="XP_022313217.1">
    <property type="nucleotide sequence ID" value="XM_022457509.1"/>
</dbReference>
<protein>
    <submittedName>
        <fullName evidence="2">Uncharacterized protein LOC111118177 isoform X1</fullName>
    </submittedName>
</protein>
<dbReference type="Proteomes" id="UP000694844">
    <property type="component" value="Chromosome 2"/>
</dbReference>
<proteinExistence type="predicted"/>
<dbReference type="SUPFAM" id="SSF49785">
    <property type="entry name" value="Galactose-binding domain-like"/>
    <property type="match status" value="1"/>
</dbReference>
<gene>
    <name evidence="2" type="primary">LOC111118177</name>
</gene>
<accession>A0A8B8CBS8</accession>